<keyword evidence="3" id="KW-1185">Reference proteome</keyword>
<protein>
    <recommendedName>
        <fullName evidence="4">YtkA-like domain-containing protein</fullName>
    </recommendedName>
</protein>
<organism evidence="2 3">
    <name type="scientific">Desulfomarina profundi</name>
    <dbReference type="NCBI Taxonomy" id="2772557"/>
    <lineage>
        <taxon>Bacteria</taxon>
        <taxon>Pseudomonadati</taxon>
        <taxon>Thermodesulfobacteriota</taxon>
        <taxon>Desulfobulbia</taxon>
        <taxon>Desulfobulbales</taxon>
        <taxon>Desulfobulbaceae</taxon>
        <taxon>Desulfomarina</taxon>
    </lineage>
</organism>
<evidence type="ECO:0000256" key="1">
    <source>
        <dbReference type="SAM" id="SignalP"/>
    </source>
</evidence>
<evidence type="ECO:0008006" key="4">
    <source>
        <dbReference type="Google" id="ProtNLM"/>
    </source>
</evidence>
<dbReference type="Proteomes" id="UP000826725">
    <property type="component" value="Chromosome"/>
</dbReference>
<reference evidence="2" key="1">
    <citation type="submission" date="2020-09" db="EMBL/GenBank/DDBJ databases">
        <title>Desulfogranum mesoprofundum gen. nov., sp. nov., a novel mesophilic, sulfate-reducing chemolithoautotroph isolated from a deep-sea hydrothermal vent chimney in the Suiyo Seamount.</title>
        <authorList>
            <person name="Hashimoto Y."/>
            <person name="Nakagawa S."/>
        </authorList>
    </citation>
    <scope>NUCLEOTIDE SEQUENCE</scope>
    <source>
        <strain evidence="2">KT2</strain>
    </source>
</reference>
<feature type="chain" id="PRO_5034414888" description="YtkA-like domain-containing protein" evidence="1">
    <location>
        <begin position="22"/>
        <end position="147"/>
    </location>
</feature>
<dbReference type="AlphaFoldDB" id="A0A8D5FTR3"/>
<evidence type="ECO:0000313" key="3">
    <source>
        <dbReference type="Proteomes" id="UP000826725"/>
    </source>
</evidence>
<gene>
    <name evidence="2" type="ORF">DGMP_04100</name>
</gene>
<name>A0A8D5FTR3_9BACT</name>
<evidence type="ECO:0000313" key="2">
    <source>
        <dbReference type="EMBL" id="BCL59717.1"/>
    </source>
</evidence>
<sequence>MNTVRILIALLTLTFVGQAGAMQGMNHSGMDNGKTQNFKHMAMVDGIHAEFQIMDLAAMNMTDPDGKTHHVMATFSKNDQKITKAVGKVKLIAPSGKEQLETFKDYGNGIFAANFNLDEPGKWGVICLFKDDSGKHAVKFWYSHHMM</sequence>
<dbReference type="EMBL" id="AP024086">
    <property type="protein sequence ID" value="BCL59717.1"/>
    <property type="molecule type" value="Genomic_DNA"/>
</dbReference>
<feature type="signal peptide" evidence="1">
    <location>
        <begin position="1"/>
        <end position="21"/>
    </location>
</feature>
<accession>A0A8D5FTR3</accession>
<dbReference type="RefSeq" id="WP_228855916.1">
    <property type="nucleotide sequence ID" value="NZ_AP024086.1"/>
</dbReference>
<proteinExistence type="predicted"/>
<keyword evidence="1" id="KW-0732">Signal</keyword>
<dbReference type="KEGG" id="dbk:DGMP_04100"/>